<dbReference type="AlphaFoldDB" id="A0A1V9GC37"/>
<dbReference type="STRING" id="550983.A4R26_00050"/>
<evidence type="ECO:0000256" key="1">
    <source>
        <dbReference type="SAM" id="Phobius"/>
    </source>
</evidence>
<feature type="transmembrane region" description="Helical" evidence="1">
    <location>
        <begin position="468"/>
        <end position="486"/>
    </location>
</feature>
<proteinExistence type="predicted"/>
<feature type="transmembrane region" description="Helical" evidence="1">
    <location>
        <begin position="211"/>
        <end position="232"/>
    </location>
</feature>
<feature type="transmembrane region" description="Helical" evidence="1">
    <location>
        <begin position="147"/>
        <end position="165"/>
    </location>
</feature>
<dbReference type="Proteomes" id="UP000192276">
    <property type="component" value="Unassembled WGS sequence"/>
</dbReference>
<evidence type="ECO:0000313" key="3">
    <source>
        <dbReference type="Proteomes" id="UP000192276"/>
    </source>
</evidence>
<sequence length="503" mass="58444">MNTIQHTPAGEHTFVQFLFHNRRNRTILYWAAAAIVVQFIVFKYLYPFANYIRDDSFAYLDAALDNMTIATYPIGYSKFLRLVSVFAKPDLALVSLQYIMIQCSTLFFLFTLFYFYRVGRLTQNILLCFMVVNPLFLHMGNMVSSDGLFLALSTTWFALLLWIMYKPSSKINFWHALVLLAAFTVRYNALIYPFISLLAFGLSKLPLRKKVLGLGLAFLLIGWFVGLSMFQYKKLTGHYQFSPFSGWQLANNAMYAYRKVDSAARKPVPLKFQALDKMNRRMYDRYPYLPVGEAGTYYMWAPSLPLMVYKEDLFAKDTTTSEFKKWASMGPLYSSYGLVLIKNYPIHYLRYFAAPNSLNYFFPPVEFLEKYNGYKTTVLESAVTWFGYTNDQVRTRMKSGTVYILQYYPFLVSITNFMLFLLFLTYLLMKGWQNNSIFNKIILLAGFVWLANAAFTILSAPVALRFQAFPILISVTFSLLLIDWIGRLMQQMKLQNQKQSLAI</sequence>
<name>A0A1V9GC37_9BACT</name>
<comment type="caution">
    <text evidence="2">The sequence shown here is derived from an EMBL/GenBank/DDBJ whole genome shotgun (WGS) entry which is preliminary data.</text>
</comment>
<dbReference type="RefSeq" id="WP_081158375.1">
    <property type="nucleotide sequence ID" value="NZ_LWBP01000001.1"/>
</dbReference>
<feature type="transmembrane region" description="Helical" evidence="1">
    <location>
        <begin position="407"/>
        <end position="429"/>
    </location>
</feature>
<feature type="transmembrane region" description="Helical" evidence="1">
    <location>
        <begin position="441"/>
        <end position="462"/>
    </location>
</feature>
<keyword evidence="1" id="KW-1133">Transmembrane helix</keyword>
<dbReference type="OrthoDB" id="626781at2"/>
<dbReference type="EMBL" id="LWBP01000001">
    <property type="protein sequence ID" value="OQP68241.1"/>
    <property type="molecule type" value="Genomic_DNA"/>
</dbReference>
<organism evidence="2 3">
    <name type="scientific">Niastella populi</name>
    <dbReference type="NCBI Taxonomy" id="550983"/>
    <lineage>
        <taxon>Bacteria</taxon>
        <taxon>Pseudomonadati</taxon>
        <taxon>Bacteroidota</taxon>
        <taxon>Chitinophagia</taxon>
        <taxon>Chitinophagales</taxon>
        <taxon>Chitinophagaceae</taxon>
        <taxon>Niastella</taxon>
    </lineage>
</organism>
<evidence type="ECO:0008006" key="4">
    <source>
        <dbReference type="Google" id="ProtNLM"/>
    </source>
</evidence>
<accession>A0A1V9GC37</accession>
<keyword evidence="1" id="KW-0812">Transmembrane</keyword>
<keyword evidence="3" id="KW-1185">Reference proteome</keyword>
<feature type="transmembrane region" description="Helical" evidence="1">
    <location>
        <begin position="91"/>
        <end position="115"/>
    </location>
</feature>
<keyword evidence="1" id="KW-0472">Membrane</keyword>
<reference evidence="3" key="1">
    <citation type="submission" date="2016-04" db="EMBL/GenBank/DDBJ databases">
        <authorList>
            <person name="Chen L."/>
            <person name="Zhuang W."/>
            <person name="Wang G."/>
        </authorList>
    </citation>
    <scope>NUCLEOTIDE SEQUENCE [LARGE SCALE GENOMIC DNA]</scope>
    <source>
        <strain evidence="3">208</strain>
    </source>
</reference>
<feature type="transmembrane region" description="Helical" evidence="1">
    <location>
        <begin position="177"/>
        <end position="199"/>
    </location>
</feature>
<feature type="transmembrane region" description="Helical" evidence="1">
    <location>
        <begin position="121"/>
        <end position="140"/>
    </location>
</feature>
<protein>
    <recommendedName>
        <fullName evidence="4">Glycosyltransferase RgtA/B/C/D-like domain-containing protein</fullName>
    </recommendedName>
</protein>
<gene>
    <name evidence="2" type="ORF">A4R26_00050</name>
</gene>
<evidence type="ECO:0000313" key="2">
    <source>
        <dbReference type="EMBL" id="OQP68241.1"/>
    </source>
</evidence>
<feature type="transmembrane region" description="Helical" evidence="1">
    <location>
        <begin position="27"/>
        <end position="46"/>
    </location>
</feature>